<protein>
    <submittedName>
        <fullName evidence="1">Uncharacterized protein</fullName>
    </submittedName>
</protein>
<gene>
    <name evidence="1" type="ORF">OG814_42445</name>
</gene>
<keyword evidence="1" id="KW-0614">Plasmid</keyword>
<evidence type="ECO:0000313" key="2">
    <source>
        <dbReference type="Proteomes" id="UP001622594"/>
    </source>
</evidence>
<geneLocation type="plasmid" evidence="1 2">
    <name>unnamed1</name>
</geneLocation>
<proteinExistence type="predicted"/>
<accession>A0ABZ1LNL6</accession>
<keyword evidence="2" id="KW-1185">Reference proteome</keyword>
<sequence length="168" mass="18952">MGGDHLITDDETRNIAEGFLKGSPWLGDVTWGRDVFGPGSEYLRGFDGIVRDDVELSDEQRWSWTVGFSDPTGTPRSLSHERVLEGLKRIVYGELSNPEGWQALSIRQWFTEPTKERTGLQLSSADHSMICQYALYEKTVFSTGSEELFGKKLDLFESQRPDTEALGE</sequence>
<dbReference type="RefSeq" id="WP_327166745.1">
    <property type="nucleotide sequence ID" value="NZ_CP108189.1"/>
</dbReference>
<evidence type="ECO:0000313" key="1">
    <source>
        <dbReference type="EMBL" id="WTR75915.1"/>
    </source>
</evidence>
<dbReference type="Proteomes" id="UP001622594">
    <property type="component" value="Plasmid unnamed1"/>
</dbReference>
<name>A0ABZ1LNL6_9ACTN</name>
<organism evidence="1 2">
    <name type="scientific">Streptomyces zaomyceticus</name>
    <dbReference type="NCBI Taxonomy" id="68286"/>
    <lineage>
        <taxon>Bacteria</taxon>
        <taxon>Bacillati</taxon>
        <taxon>Actinomycetota</taxon>
        <taxon>Actinomycetes</taxon>
        <taxon>Kitasatosporales</taxon>
        <taxon>Streptomycetaceae</taxon>
        <taxon>Streptomyces</taxon>
    </lineage>
</organism>
<dbReference type="EMBL" id="CP108189">
    <property type="protein sequence ID" value="WTR75915.1"/>
    <property type="molecule type" value="Genomic_DNA"/>
</dbReference>
<reference evidence="1 2" key="1">
    <citation type="submission" date="2022-10" db="EMBL/GenBank/DDBJ databases">
        <title>The complete genomes of actinobacterial strains from the NBC collection.</title>
        <authorList>
            <person name="Joergensen T.S."/>
            <person name="Alvarez Arevalo M."/>
            <person name="Sterndorff E.B."/>
            <person name="Faurdal D."/>
            <person name="Vuksanovic O."/>
            <person name="Mourched A.-S."/>
            <person name="Charusanti P."/>
            <person name="Shaw S."/>
            <person name="Blin K."/>
            <person name="Weber T."/>
        </authorList>
    </citation>
    <scope>NUCLEOTIDE SEQUENCE [LARGE SCALE GENOMIC DNA]</scope>
    <source>
        <strain evidence="1 2">NBC_00123</strain>
        <plasmid evidence="1 2">unnamed1</plasmid>
    </source>
</reference>